<protein>
    <recommendedName>
        <fullName evidence="2">DUF8095 domain-containing protein</fullName>
    </recommendedName>
</protein>
<dbReference type="Proteomes" id="UP000663069">
    <property type="component" value="Chromosome"/>
</dbReference>
<reference evidence="3 4" key="1">
    <citation type="submission" date="2020-10" db="EMBL/GenBank/DDBJ databases">
        <title>Genome Sequencing of Rodentibacter spp. strain DSM111151.</title>
        <authorList>
            <person name="Benga L."/>
            <person name="Lautwein T."/>
        </authorList>
    </citation>
    <scope>NUCLEOTIDE SEQUENCE [LARGE SCALE GENOMIC DNA]</scope>
    <source>
        <strain evidence="3 4">DSM 111151</strain>
    </source>
</reference>
<feature type="signal peptide" evidence="1">
    <location>
        <begin position="1"/>
        <end position="26"/>
    </location>
</feature>
<dbReference type="EMBL" id="CP063056">
    <property type="protein sequence ID" value="QPB42984.1"/>
    <property type="molecule type" value="Genomic_DNA"/>
</dbReference>
<feature type="domain" description="DUF8095" evidence="2">
    <location>
        <begin position="42"/>
        <end position="179"/>
    </location>
</feature>
<dbReference type="Pfam" id="PF26367">
    <property type="entry name" value="DUF8095"/>
    <property type="match status" value="1"/>
</dbReference>
<accession>A0ABX6UY63</accession>
<organism evidence="3 4">
    <name type="scientific">Rodentibacter haemolyticus</name>
    <dbReference type="NCBI Taxonomy" id="2778911"/>
    <lineage>
        <taxon>Bacteria</taxon>
        <taxon>Pseudomonadati</taxon>
        <taxon>Pseudomonadota</taxon>
        <taxon>Gammaproteobacteria</taxon>
        <taxon>Pasteurellales</taxon>
        <taxon>Pasteurellaceae</taxon>
        <taxon>Rodentibacter</taxon>
    </lineage>
</organism>
<evidence type="ECO:0000259" key="2">
    <source>
        <dbReference type="Pfam" id="PF26367"/>
    </source>
</evidence>
<keyword evidence="1" id="KW-0732">Signal</keyword>
<feature type="chain" id="PRO_5045423185" description="DUF8095 domain-containing protein" evidence="1">
    <location>
        <begin position="27"/>
        <end position="188"/>
    </location>
</feature>
<evidence type="ECO:0000256" key="1">
    <source>
        <dbReference type="SAM" id="SignalP"/>
    </source>
</evidence>
<evidence type="ECO:0000313" key="3">
    <source>
        <dbReference type="EMBL" id="QPB42984.1"/>
    </source>
</evidence>
<keyword evidence="4" id="KW-1185">Reference proteome</keyword>
<dbReference type="InterPro" id="IPR058408">
    <property type="entry name" value="DUF8095"/>
</dbReference>
<gene>
    <name evidence="3" type="ORF">IHV77_02350</name>
</gene>
<dbReference type="RefSeq" id="WP_194812561.1">
    <property type="nucleotide sequence ID" value="NZ_CP063056.1"/>
</dbReference>
<sequence>MSCRKKINISLLFFSTLSTFSFSTFANTSQTDRETEEVGNLVRYVDSKTQETLEPENSLQDTKKLAGSIEFSVYVVNEEFSSHSVFVSNAGICDGFEGNYGVDFTNTTSNYVNRGDKSQYYGGITGASIYKEKNSTNLRYAPVYVINNAQLEKKIRKREEGKIEQTVKDKIDISKAFLDKTICKPGKK</sequence>
<name>A0ABX6UY63_9PAST</name>
<evidence type="ECO:0000313" key="4">
    <source>
        <dbReference type="Proteomes" id="UP000663069"/>
    </source>
</evidence>
<proteinExistence type="predicted"/>